<evidence type="ECO:0000256" key="12">
    <source>
        <dbReference type="ARBA" id="ARBA00023002"/>
    </source>
</evidence>
<dbReference type="GO" id="GO:0051989">
    <property type="term" value="F:coproporphyrinogen dehydrogenase activity"/>
    <property type="evidence" value="ECO:0007669"/>
    <property type="project" value="UniProtKB-EC"/>
</dbReference>
<comment type="catalytic activity">
    <reaction evidence="17">
        <text>coproporphyrinogen III + 2 S-adenosyl-L-methionine = protoporphyrinogen IX + 2 5'-deoxyadenosine + 2 L-methionine + 2 CO2</text>
        <dbReference type="Rhea" id="RHEA:15425"/>
        <dbReference type="ChEBI" id="CHEBI:16526"/>
        <dbReference type="ChEBI" id="CHEBI:17319"/>
        <dbReference type="ChEBI" id="CHEBI:57307"/>
        <dbReference type="ChEBI" id="CHEBI:57309"/>
        <dbReference type="ChEBI" id="CHEBI:57844"/>
        <dbReference type="ChEBI" id="CHEBI:59789"/>
        <dbReference type="EC" id="1.3.98.3"/>
    </reaction>
</comment>
<dbReference type="Pfam" id="PF04055">
    <property type="entry name" value="Radical_SAM"/>
    <property type="match status" value="1"/>
</dbReference>
<evidence type="ECO:0000256" key="13">
    <source>
        <dbReference type="ARBA" id="ARBA00023004"/>
    </source>
</evidence>
<feature type="domain" description="Radical SAM core" evidence="18">
    <location>
        <begin position="52"/>
        <end position="279"/>
    </location>
</feature>
<keyword evidence="14" id="KW-0411">Iron-sulfur</keyword>
<dbReference type="Pfam" id="PF06969">
    <property type="entry name" value="HemN_C"/>
    <property type="match status" value="1"/>
</dbReference>
<dbReference type="GO" id="GO:0051539">
    <property type="term" value="F:4 iron, 4 sulfur cluster binding"/>
    <property type="evidence" value="ECO:0007669"/>
    <property type="project" value="UniProtKB-KW"/>
</dbReference>
<evidence type="ECO:0000256" key="14">
    <source>
        <dbReference type="ARBA" id="ARBA00023014"/>
    </source>
</evidence>
<dbReference type="SMART" id="SM00729">
    <property type="entry name" value="Elp3"/>
    <property type="match status" value="1"/>
</dbReference>
<comment type="similarity">
    <text evidence="4">Belongs to the anaerobic coproporphyrinogen-III oxidase family.</text>
</comment>
<dbReference type="InterPro" id="IPR004558">
    <property type="entry name" value="Coprogen_oxidase_HemN"/>
</dbReference>
<dbReference type="AlphaFoldDB" id="A0A1J5RAN3"/>
<dbReference type="PIRSF" id="PIRSF000167">
    <property type="entry name" value="HemN"/>
    <property type="match status" value="1"/>
</dbReference>
<dbReference type="SUPFAM" id="SSF102114">
    <property type="entry name" value="Radical SAM enzymes"/>
    <property type="match status" value="1"/>
</dbReference>
<dbReference type="GO" id="GO:0005737">
    <property type="term" value="C:cytoplasm"/>
    <property type="evidence" value="ECO:0007669"/>
    <property type="project" value="UniProtKB-SubCell"/>
</dbReference>
<evidence type="ECO:0000256" key="3">
    <source>
        <dbReference type="ARBA" id="ARBA00004785"/>
    </source>
</evidence>
<evidence type="ECO:0000256" key="15">
    <source>
        <dbReference type="ARBA" id="ARBA00023244"/>
    </source>
</evidence>
<keyword evidence="9" id="KW-0963">Cytoplasm</keyword>
<gene>
    <name evidence="19" type="primary">hemN_21</name>
    <name evidence="19" type="ORF">GALL_289210</name>
</gene>
<dbReference type="GO" id="GO:0004109">
    <property type="term" value="F:coproporphyrinogen oxidase activity"/>
    <property type="evidence" value="ECO:0007669"/>
    <property type="project" value="InterPro"/>
</dbReference>
<sequence length="467" mass="52298">MVMMPTNLDFQPDLIRRFDVAGPRYTSYPTADRFRPDFHAADYAAALRERGQDTATPLSLYAHIPFCETLCYYCGCNKIPTKNHARSGPYLDQVEREMERVASLLGARLPATQLHWGGGTPTFLSDQEAGRLMDMTHRYFALQPGGEYSIEIDPRKVGRDRVAHLAALGFNRMSVGVQDFDPAVQQAVNRIQSVEETRDVIQAARANGFASVSIDLIYGLPRQNPFNFAATLEQVVDLRPDRVALYSYAHLPQRFTPQRRIDAADLPEPQAKLVLLGLAIRRLAHAGYVYIGMDHFALPDDELARAQREGQLHRNFQGYSTQADLDLLAFGVSGISKLGRHYIQNAKSLEAYGAALAAGELPVDRGLTLGDDDLMRRDAIQRLMCDFALDLQDLAQRHGVRDAQTYFAADLKRLEPLEQAGLLQRDGLALRVTPQGRLLVRVIAMQFDRHLHDAASLLQAPRYSRVI</sequence>
<evidence type="ECO:0000313" key="19">
    <source>
        <dbReference type="EMBL" id="OIQ89180.1"/>
    </source>
</evidence>
<evidence type="ECO:0000256" key="6">
    <source>
        <dbReference type="ARBA" id="ARBA00011912"/>
    </source>
</evidence>
<comment type="caution">
    <text evidence="19">The sequence shown here is derived from an EMBL/GenBank/DDBJ whole genome shotgun (WGS) entry which is preliminary data.</text>
</comment>
<accession>A0A1J5RAN3</accession>
<dbReference type="InterPro" id="IPR006638">
    <property type="entry name" value="Elp3/MiaA/NifB-like_rSAM"/>
</dbReference>
<dbReference type="SFLD" id="SFLDG01065">
    <property type="entry name" value="anaerobic_coproporphyrinogen-I"/>
    <property type="match status" value="1"/>
</dbReference>
<dbReference type="GO" id="GO:0006782">
    <property type="term" value="P:protoporphyrinogen IX biosynthetic process"/>
    <property type="evidence" value="ECO:0007669"/>
    <property type="project" value="UniProtKB-UniPathway"/>
</dbReference>
<evidence type="ECO:0000256" key="11">
    <source>
        <dbReference type="ARBA" id="ARBA00022723"/>
    </source>
</evidence>
<name>A0A1J5RAN3_9ZZZZ</name>
<dbReference type="InterPro" id="IPR058240">
    <property type="entry name" value="rSAM_sf"/>
</dbReference>
<dbReference type="NCBIfam" id="TIGR00538">
    <property type="entry name" value="hemN"/>
    <property type="match status" value="1"/>
</dbReference>
<proteinExistence type="inferred from homology"/>
<dbReference type="CDD" id="cd01335">
    <property type="entry name" value="Radical_SAM"/>
    <property type="match status" value="1"/>
</dbReference>
<evidence type="ECO:0000256" key="2">
    <source>
        <dbReference type="ARBA" id="ARBA00004496"/>
    </source>
</evidence>
<evidence type="ECO:0000259" key="18">
    <source>
        <dbReference type="PROSITE" id="PS51918"/>
    </source>
</evidence>
<dbReference type="PANTHER" id="PTHR13932">
    <property type="entry name" value="COPROPORPHYRINIGEN III OXIDASE"/>
    <property type="match status" value="1"/>
</dbReference>
<keyword evidence="15" id="KW-0627">Porphyrin biosynthesis</keyword>
<dbReference type="InterPro" id="IPR010723">
    <property type="entry name" value="HemN_C"/>
</dbReference>
<dbReference type="InterPro" id="IPR034505">
    <property type="entry name" value="Coproporphyrinogen-III_oxidase"/>
</dbReference>
<reference evidence="19" key="1">
    <citation type="submission" date="2016-10" db="EMBL/GenBank/DDBJ databases">
        <title>Sequence of Gallionella enrichment culture.</title>
        <authorList>
            <person name="Poehlein A."/>
            <person name="Muehling M."/>
            <person name="Daniel R."/>
        </authorList>
    </citation>
    <scope>NUCLEOTIDE SEQUENCE</scope>
</reference>
<evidence type="ECO:0000256" key="4">
    <source>
        <dbReference type="ARBA" id="ARBA00005493"/>
    </source>
</evidence>
<dbReference type="EC" id="1.3.98.3" evidence="6"/>
<dbReference type="GO" id="GO:0046872">
    <property type="term" value="F:metal ion binding"/>
    <property type="evidence" value="ECO:0007669"/>
    <property type="project" value="UniProtKB-KW"/>
</dbReference>
<comment type="pathway">
    <text evidence="3">Porphyrin-containing compound metabolism; protoporphyrin-IX biosynthesis; protoporphyrinogen-IX from coproporphyrinogen-III (AdoMet route): step 1/1.</text>
</comment>
<evidence type="ECO:0000256" key="8">
    <source>
        <dbReference type="ARBA" id="ARBA00022485"/>
    </source>
</evidence>
<evidence type="ECO:0000256" key="10">
    <source>
        <dbReference type="ARBA" id="ARBA00022691"/>
    </source>
</evidence>
<dbReference type="PANTHER" id="PTHR13932:SF6">
    <property type="entry name" value="OXYGEN-INDEPENDENT COPROPORPHYRINOGEN III OXIDASE"/>
    <property type="match status" value="1"/>
</dbReference>
<keyword evidence="13" id="KW-0408">Iron</keyword>
<evidence type="ECO:0000256" key="5">
    <source>
        <dbReference type="ARBA" id="ARBA00011245"/>
    </source>
</evidence>
<comment type="subunit">
    <text evidence="5">Monomer.</text>
</comment>
<dbReference type="Gene3D" id="3.30.750.200">
    <property type="match status" value="1"/>
</dbReference>
<evidence type="ECO:0000256" key="16">
    <source>
        <dbReference type="ARBA" id="ARBA00030263"/>
    </source>
</evidence>
<evidence type="ECO:0000256" key="1">
    <source>
        <dbReference type="ARBA" id="ARBA00001966"/>
    </source>
</evidence>
<dbReference type="SFLD" id="SFLDS00029">
    <property type="entry name" value="Radical_SAM"/>
    <property type="match status" value="1"/>
</dbReference>
<evidence type="ECO:0000256" key="7">
    <source>
        <dbReference type="ARBA" id="ARBA00020156"/>
    </source>
</evidence>
<dbReference type="PROSITE" id="PS51918">
    <property type="entry name" value="RADICAL_SAM"/>
    <property type="match status" value="1"/>
</dbReference>
<comment type="cofactor">
    <cofactor evidence="1">
        <name>[4Fe-4S] cluster</name>
        <dbReference type="ChEBI" id="CHEBI:49883"/>
    </cofactor>
</comment>
<protein>
    <recommendedName>
        <fullName evidence="7">Oxygen-independent coproporphyrinogen III oxidase</fullName>
        <ecNumber evidence="6">1.3.98.3</ecNumber>
    </recommendedName>
    <alternativeName>
        <fullName evidence="16">Coproporphyrinogen III dehydrogenase</fullName>
    </alternativeName>
</protein>
<keyword evidence="10" id="KW-0949">S-adenosyl-L-methionine</keyword>
<comment type="subcellular location">
    <subcellularLocation>
        <location evidence="2">Cytoplasm</location>
    </subcellularLocation>
</comment>
<evidence type="ECO:0000256" key="9">
    <source>
        <dbReference type="ARBA" id="ARBA00022490"/>
    </source>
</evidence>
<evidence type="ECO:0000256" key="17">
    <source>
        <dbReference type="ARBA" id="ARBA00048321"/>
    </source>
</evidence>
<keyword evidence="12 19" id="KW-0560">Oxidoreductase</keyword>
<organism evidence="19">
    <name type="scientific">mine drainage metagenome</name>
    <dbReference type="NCBI Taxonomy" id="410659"/>
    <lineage>
        <taxon>unclassified sequences</taxon>
        <taxon>metagenomes</taxon>
        <taxon>ecological metagenomes</taxon>
    </lineage>
</organism>
<dbReference type="InterPro" id="IPR007197">
    <property type="entry name" value="rSAM"/>
</dbReference>
<dbReference type="UniPathway" id="UPA00251">
    <property type="reaction ID" value="UER00323"/>
</dbReference>
<keyword evidence="11" id="KW-0479">Metal-binding</keyword>
<dbReference type="Gene3D" id="1.10.10.920">
    <property type="match status" value="1"/>
</dbReference>
<keyword evidence="8" id="KW-0004">4Fe-4S</keyword>
<dbReference type="EMBL" id="MLJW01000340">
    <property type="protein sequence ID" value="OIQ89180.1"/>
    <property type="molecule type" value="Genomic_DNA"/>
</dbReference>